<name>J9EAG0_WUCBA</name>
<dbReference type="EMBL" id="ADBV01005827">
    <property type="protein sequence ID" value="EJW79113.1"/>
    <property type="molecule type" value="Genomic_DNA"/>
</dbReference>
<proteinExistence type="predicted"/>
<protein>
    <submittedName>
        <fullName evidence="1">Uncharacterized protein</fullName>
    </submittedName>
</protein>
<evidence type="ECO:0000313" key="1">
    <source>
        <dbReference type="EMBL" id="EJW79113.1"/>
    </source>
</evidence>
<reference evidence="2" key="1">
    <citation type="submission" date="2012-08" db="EMBL/GenBank/DDBJ databases">
        <title>The Genome Sequence of Wuchereria bancrofti.</title>
        <authorList>
            <person name="Nutman T.B."/>
            <person name="Fink D.L."/>
            <person name="Russ C."/>
            <person name="Young S."/>
            <person name="Zeng Q."/>
            <person name="Koehrsen M."/>
            <person name="Alvarado L."/>
            <person name="Berlin A."/>
            <person name="Chapman S.B."/>
            <person name="Chen Z."/>
            <person name="Freedman E."/>
            <person name="Gellesch M."/>
            <person name="Goldberg J."/>
            <person name="Griggs A."/>
            <person name="Gujja S."/>
            <person name="Heilman E.R."/>
            <person name="Heiman D."/>
            <person name="Hepburn T."/>
            <person name="Howarth C."/>
            <person name="Jen D."/>
            <person name="Larson L."/>
            <person name="Lewis B."/>
            <person name="Mehta T."/>
            <person name="Park D."/>
            <person name="Pearson M."/>
            <person name="Roberts A."/>
            <person name="Saif S."/>
            <person name="Shea T."/>
            <person name="Shenoy N."/>
            <person name="Sisk P."/>
            <person name="Stolte C."/>
            <person name="Sykes S."/>
            <person name="Walk T."/>
            <person name="White J."/>
            <person name="Yandava C."/>
            <person name="Haas B."/>
            <person name="Henn M.R."/>
            <person name="Nusbaum C."/>
            <person name="Birren B."/>
        </authorList>
    </citation>
    <scope>NUCLEOTIDE SEQUENCE [LARGE SCALE GENOMIC DNA]</scope>
    <source>
        <strain evidence="2">NA</strain>
    </source>
</reference>
<evidence type="ECO:0000313" key="2">
    <source>
        <dbReference type="Proteomes" id="UP000004810"/>
    </source>
</evidence>
<dbReference type="AlphaFoldDB" id="J9EAG0"/>
<sequence>MDYRVKSFDGNKSTEDLKKERHHLEYFKRNRKIDQRILDELTGCDARILIEFEDELDRSGNFDLIFPTAETIDYVKYYNSPLTYSNLLLAQWQVEQEARGREIGIGILEDISSKSEHFADTDIFENASS</sequence>
<comment type="caution">
    <text evidence="1">The sequence shown here is derived from an EMBL/GenBank/DDBJ whole genome shotgun (WGS) entry which is preliminary data.</text>
</comment>
<dbReference type="Proteomes" id="UP000004810">
    <property type="component" value="Unassembled WGS sequence"/>
</dbReference>
<accession>J9EAG0</accession>
<gene>
    <name evidence="1" type="ORF">WUBG_09978</name>
</gene>
<organism evidence="1 2">
    <name type="scientific">Wuchereria bancrofti</name>
    <dbReference type="NCBI Taxonomy" id="6293"/>
    <lineage>
        <taxon>Eukaryota</taxon>
        <taxon>Metazoa</taxon>
        <taxon>Ecdysozoa</taxon>
        <taxon>Nematoda</taxon>
        <taxon>Chromadorea</taxon>
        <taxon>Rhabditida</taxon>
        <taxon>Spirurina</taxon>
        <taxon>Spiruromorpha</taxon>
        <taxon>Filarioidea</taxon>
        <taxon>Onchocercidae</taxon>
        <taxon>Wuchereria</taxon>
    </lineage>
</organism>